<evidence type="ECO:0000256" key="1">
    <source>
        <dbReference type="SAM" id="Coils"/>
    </source>
</evidence>
<feature type="coiled-coil region" evidence="1">
    <location>
        <begin position="291"/>
        <end position="357"/>
    </location>
</feature>
<organism evidence="3 4">
    <name type="scientific">Cladonia borealis</name>
    <dbReference type="NCBI Taxonomy" id="184061"/>
    <lineage>
        <taxon>Eukaryota</taxon>
        <taxon>Fungi</taxon>
        <taxon>Dikarya</taxon>
        <taxon>Ascomycota</taxon>
        <taxon>Pezizomycotina</taxon>
        <taxon>Lecanoromycetes</taxon>
        <taxon>OSLEUM clade</taxon>
        <taxon>Lecanoromycetidae</taxon>
        <taxon>Lecanorales</taxon>
        <taxon>Lecanorineae</taxon>
        <taxon>Cladoniaceae</taxon>
        <taxon>Cladonia</taxon>
    </lineage>
</organism>
<dbReference type="EMBL" id="JAFEKC020000001">
    <property type="protein sequence ID" value="KAK0517046.1"/>
    <property type="molecule type" value="Genomic_DNA"/>
</dbReference>
<reference evidence="3" key="1">
    <citation type="submission" date="2023-03" db="EMBL/GenBank/DDBJ databases">
        <title>Complete genome of Cladonia borealis.</title>
        <authorList>
            <person name="Park H."/>
        </authorList>
    </citation>
    <scope>NUCLEOTIDE SEQUENCE</scope>
    <source>
        <strain evidence="3">ANT050790</strain>
    </source>
</reference>
<gene>
    <name evidence="3" type="ORF">JMJ35_000201</name>
</gene>
<name>A0AA39UEY6_9LECA</name>
<proteinExistence type="predicted"/>
<feature type="compositionally biased region" description="Acidic residues" evidence="2">
    <location>
        <begin position="103"/>
        <end position="134"/>
    </location>
</feature>
<keyword evidence="1" id="KW-0175">Coiled coil</keyword>
<feature type="coiled-coil region" evidence="1">
    <location>
        <begin position="417"/>
        <end position="494"/>
    </location>
</feature>
<sequence>MAPKSKAVPLWNPYETFDVFPNTGSFQCLDSRCLDLVDGEDTKAACARLDKMALKDPSEIGEKSLARLAVLCFCSRHREDPRHEGEILGKVSEWQERIEDVLEESDKESEGEMEEEQEYESSKESEEEMEEEQVYESSKESEGEMEEEQVYESGKESEGEMEETQEGEREVIQLLDEVIELKEQLQRTVDENGMLQQQIAADEQRSRKKQTKMSKKITRLQRQVSEVEEAKDDVELAKTVHAREKERLETELERIQEIAACSREVEIKEVNELKVQLQDSGAQVEEAAGHIEDLKGQLEESITRIESLKRATSEDVREFKSQLDRERELTIELTELTSQLKESNTRLEESNTRLKEDNTCLDESNTHLEEINTSLRESNTKLGESNTYFEEESNRLKEINTNLGKSNTLLEERNTYLENSNTRLEESNTRLEESKSHHEVMERQTIAEIEKLRDQLDKSNTSLGDVRQRSIKEASELRDQLTRCENIIAELKAAESANKGQCEANKSNNVLEVCQTENACGIAGSQQSTDSDDAVEAPMAASSLEENQSTEGDHGLKENLCDGKAASTMPTFVLHTEFHNLRMWRQFSLCGSYVDILFNQRKVEQVGIANPALLDEVLRLRKQARDVDRRLASQIVGLSLVSC</sequence>
<comment type="caution">
    <text evidence="3">The sequence shown here is derived from an EMBL/GenBank/DDBJ whole genome shotgun (WGS) entry which is preliminary data.</text>
</comment>
<evidence type="ECO:0000313" key="4">
    <source>
        <dbReference type="Proteomes" id="UP001166286"/>
    </source>
</evidence>
<dbReference type="Proteomes" id="UP001166286">
    <property type="component" value="Unassembled WGS sequence"/>
</dbReference>
<protein>
    <submittedName>
        <fullName evidence="3">Uncharacterized protein</fullName>
    </submittedName>
</protein>
<evidence type="ECO:0000256" key="2">
    <source>
        <dbReference type="SAM" id="MobiDB-lite"/>
    </source>
</evidence>
<feature type="region of interest" description="Disordered" evidence="2">
    <location>
        <begin position="103"/>
        <end position="168"/>
    </location>
</feature>
<feature type="region of interest" description="Disordered" evidence="2">
    <location>
        <begin position="523"/>
        <end position="560"/>
    </location>
</feature>
<accession>A0AA39UEY6</accession>
<evidence type="ECO:0000313" key="3">
    <source>
        <dbReference type="EMBL" id="KAK0517046.1"/>
    </source>
</evidence>
<keyword evidence="4" id="KW-1185">Reference proteome</keyword>
<dbReference type="AlphaFoldDB" id="A0AA39UEY6"/>
<feature type="compositionally biased region" description="Basic and acidic residues" evidence="2">
    <location>
        <begin position="551"/>
        <end position="560"/>
    </location>
</feature>